<dbReference type="AlphaFoldDB" id="A0A1T4VAM2"/>
<dbReference type="RefSeq" id="WP_078765480.1">
    <property type="nucleotide sequence ID" value="NZ_FUXZ01000003.1"/>
</dbReference>
<dbReference type="InterPro" id="IPR026906">
    <property type="entry name" value="LRR_5"/>
</dbReference>
<protein>
    <submittedName>
        <fullName evidence="3">Leucine rich repeat-containing protein</fullName>
    </submittedName>
</protein>
<feature type="region of interest" description="Disordered" evidence="1">
    <location>
        <begin position="1047"/>
        <end position="1067"/>
    </location>
</feature>
<feature type="chain" id="PRO_5012775264" evidence="2">
    <location>
        <begin position="36"/>
        <end position="1212"/>
    </location>
</feature>
<gene>
    <name evidence="3" type="ORF">SAMN02745111_00594</name>
</gene>
<dbReference type="InterPro" id="IPR014867">
    <property type="entry name" value="Spore_coat_CotH_CotH2/3/7"/>
</dbReference>
<keyword evidence="2" id="KW-0732">Signal</keyword>
<name>A0A1T4VAM2_9FIRM</name>
<dbReference type="InterPro" id="IPR018247">
    <property type="entry name" value="EF_Hand_1_Ca_BS"/>
</dbReference>
<sequence length="1212" mass="137631">MRNMKKFGRAVSKISKKSIAIAIAFAMSLPNAAYAEGTQIPETSYTSQTQEENFFVTPEEHLQDIIDEARALNVPDAFIRHYLASDLQDEKIAAFDKNMSVVTNDEGVEGVEIKSVKLTKFAKNKIDLGNFDFGEYKAGNMVYNFIASRKLKGKAYLYTEKSEEPIATFEIKRTVDDSWGKTKNLAVDVRKANLTGEQHLYLKVVPDSVLNTDGTINESASGKGSLYLESLFFTEGSTPVVSFDIDKEFNTIEDINGSETHTTMGYGTMNIQVPDGYRSPVNDEVLSDRTYDLDFIKGRGNSTWKQTKKPYKVKLDKAEEVLGMPKNKHWGLLANYFDYTLIRNRYSFYLADKLGLDYTPHSVAVDVVMDGEFYGSYQLAETVRIGENRVDIGDLEEDPSDVTGGYLLQHSPSWLSGESLPVVGDPKGTHLVVEKPEYDDDYDEDLKQEQLNYIDGFLRDIDAAVKKTAESDSDEVSAEVPNWRDVLDEESLIKYTLMQEFSLNGDAYGGSTYYYKPRGEKEKLHCGPIWDFDFVAWGAYRPDFEKPQSEAGVIDGEIEIENVDDSKASVAQTEEDEDMGYGVKNFGPITRAPWFMKLYYHDADFRENVIKTWDEFSKLLKESAKEGGVLDQMADETYMSALANYQVSTSYLSDGIDYWTESEIPMISDDGSKYTLNYYNEINRFKSFVNNRADWVDTHISELDKYIGEEVLNFDFDDVEFYVDDKLYATAPVYMGFISPLDIPANPEKEGYIFRGWYYYDQSGQLQEFDPLGAHVSVIYDENGDLVDYYSRKYYARFIPVSEVAAAKDFKFVRDTVYVPKYDNYDEEDEFNEEYGYAVGNVPEDLEDSEGDDLNEGYSRADFDAKDLLKITPFDVNPEDIKFELVDEKGNPVGKYKADFEFDNDSEELNEEYAKIDVSRNGLVAVNDLGDYYIKATYLDKSAVLKISVIEGSEAVYPKELTVDKEVKLNVGEYGDVNFKYDVEEKIPYYYFTDIRFKALDKSMVEFGSCGLFKAKKAGETSVISFAEGDDEMLMDVTKVIVSEKNANKPSQTMKKDKKSDEKRAPKKGTKLTDKTYIYKVTKEASDDGKKAGEVEVTKLFKKNLKKATVKNTVTIDGFKYDVTSIGSKAFTNHKKLTKVTIGKNVERIGTKAFFKLKKLTKVVIKSNKLPKFGKKVFVKKGKKLTIKVNKKLIKKAKKALKKAKCKGYKVK</sequence>
<dbReference type="Proteomes" id="UP000190814">
    <property type="component" value="Unassembled WGS sequence"/>
</dbReference>
<evidence type="ECO:0000256" key="2">
    <source>
        <dbReference type="SAM" id="SignalP"/>
    </source>
</evidence>
<reference evidence="3 4" key="1">
    <citation type="submission" date="2017-02" db="EMBL/GenBank/DDBJ databases">
        <authorList>
            <person name="Peterson S.W."/>
        </authorList>
    </citation>
    <scope>NUCLEOTIDE SEQUENCE [LARGE SCALE GENOMIC DNA]</scope>
    <source>
        <strain evidence="3 4">ATCC 35992</strain>
    </source>
</reference>
<feature type="signal peptide" evidence="2">
    <location>
        <begin position="1"/>
        <end position="35"/>
    </location>
</feature>
<dbReference type="Pfam" id="PF08757">
    <property type="entry name" value="CotH"/>
    <property type="match status" value="1"/>
</dbReference>
<accession>A0A1T4VAM2</accession>
<dbReference type="Gene3D" id="3.40.50.12480">
    <property type="match status" value="1"/>
</dbReference>
<dbReference type="EMBL" id="FUXZ01000003">
    <property type="protein sequence ID" value="SKA61926.1"/>
    <property type="molecule type" value="Genomic_DNA"/>
</dbReference>
<dbReference type="OrthoDB" id="1771446at2"/>
<feature type="compositionally biased region" description="Basic and acidic residues" evidence="1">
    <location>
        <begin position="1054"/>
        <end position="1064"/>
    </location>
</feature>
<proteinExistence type="predicted"/>
<evidence type="ECO:0000256" key="1">
    <source>
        <dbReference type="SAM" id="MobiDB-lite"/>
    </source>
</evidence>
<dbReference type="Pfam" id="PF13306">
    <property type="entry name" value="LRR_5"/>
    <property type="match status" value="1"/>
</dbReference>
<keyword evidence="4" id="KW-1185">Reference proteome</keyword>
<dbReference type="PROSITE" id="PS00018">
    <property type="entry name" value="EF_HAND_1"/>
    <property type="match status" value="1"/>
</dbReference>
<evidence type="ECO:0000313" key="3">
    <source>
        <dbReference type="EMBL" id="SKA61926.1"/>
    </source>
</evidence>
<organism evidence="3 4">
    <name type="scientific">Eubacterium uniforme</name>
    <dbReference type="NCBI Taxonomy" id="39495"/>
    <lineage>
        <taxon>Bacteria</taxon>
        <taxon>Bacillati</taxon>
        <taxon>Bacillota</taxon>
        <taxon>Clostridia</taxon>
        <taxon>Eubacteriales</taxon>
        <taxon>Eubacteriaceae</taxon>
        <taxon>Eubacterium</taxon>
    </lineage>
</organism>
<dbReference type="STRING" id="39495.SAMN02745111_00594"/>
<evidence type="ECO:0000313" key="4">
    <source>
        <dbReference type="Proteomes" id="UP000190814"/>
    </source>
</evidence>